<dbReference type="InterPro" id="IPR036691">
    <property type="entry name" value="Endo/exonu/phosph_ase_sf"/>
</dbReference>
<gene>
    <name evidence="3" type="primary">LOC111127996</name>
</gene>
<name>A0A8B8DMR7_CRAVI</name>
<dbReference type="GeneID" id="111127996"/>
<protein>
    <submittedName>
        <fullName evidence="3">Uncharacterized protein LOC111127996</fullName>
    </submittedName>
</protein>
<dbReference type="SUPFAM" id="SSF56219">
    <property type="entry name" value="DNase I-like"/>
    <property type="match status" value="1"/>
</dbReference>
<dbReference type="GO" id="GO:0031012">
    <property type="term" value="C:extracellular matrix"/>
    <property type="evidence" value="ECO:0007669"/>
    <property type="project" value="TreeGrafter"/>
</dbReference>
<evidence type="ECO:0000259" key="1">
    <source>
        <dbReference type="Pfam" id="PF03372"/>
    </source>
</evidence>
<dbReference type="PANTHER" id="PTHR33395:SF22">
    <property type="entry name" value="REVERSE TRANSCRIPTASE DOMAIN-CONTAINING PROTEIN"/>
    <property type="match status" value="1"/>
</dbReference>
<dbReference type="Pfam" id="PF03372">
    <property type="entry name" value="Exo_endo_phos"/>
    <property type="match status" value="1"/>
</dbReference>
<dbReference type="OrthoDB" id="6154567at2759"/>
<dbReference type="GO" id="GO:0003824">
    <property type="term" value="F:catalytic activity"/>
    <property type="evidence" value="ECO:0007669"/>
    <property type="project" value="InterPro"/>
</dbReference>
<feature type="domain" description="Endonuclease/exonuclease/phosphatase" evidence="1">
    <location>
        <begin position="97"/>
        <end position="295"/>
    </location>
</feature>
<organism evidence="2 3">
    <name type="scientific">Crassostrea virginica</name>
    <name type="common">Eastern oyster</name>
    <dbReference type="NCBI Taxonomy" id="6565"/>
    <lineage>
        <taxon>Eukaryota</taxon>
        <taxon>Metazoa</taxon>
        <taxon>Spiralia</taxon>
        <taxon>Lophotrochozoa</taxon>
        <taxon>Mollusca</taxon>
        <taxon>Bivalvia</taxon>
        <taxon>Autobranchia</taxon>
        <taxon>Pteriomorphia</taxon>
        <taxon>Ostreida</taxon>
        <taxon>Ostreoidea</taxon>
        <taxon>Ostreidae</taxon>
        <taxon>Crassostrea</taxon>
    </lineage>
</organism>
<proteinExistence type="predicted"/>
<dbReference type="AlphaFoldDB" id="A0A8B8DMR7"/>
<dbReference type="Gene3D" id="3.60.10.10">
    <property type="entry name" value="Endonuclease/exonuclease/phosphatase"/>
    <property type="match status" value="1"/>
</dbReference>
<reference evidence="3" key="1">
    <citation type="submission" date="2025-08" db="UniProtKB">
        <authorList>
            <consortium name="RefSeq"/>
        </authorList>
    </citation>
    <scope>IDENTIFICATION</scope>
    <source>
        <tissue evidence="3">Whole sample</tissue>
    </source>
</reference>
<keyword evidence="2" id="KW-1185">Reference proteome</keyword>
<dbReference type="PANTHER" id="PTHR33395">
    <property type="entry name" value="TRANSCRIPTASE, PUTATIVE-RELATED-RELATED"/>
    <property type="match status" value="1"/>
</dbReference>
<accession>A0A8B8DMR7</accession>
<dbReference type="InterPro" id="IPR005135">
    <property type="entry name" value="Endo/exonuclease/phosphatase"/>
</dbReference>
<dbReference type="KEGG" id="cvn:111127996"/>
<sequence>MAGNTVEQYRAAIGLFYGTVRTAKYSFFSFYLFNILHEFLQYFANSGTLLIRYCRQYILQVNYFMQVIFLLLLMSGNVETNPGPHAQTMYTIDIFHLNIRSIRNKIDALISLVSDFDILCFTETHLDDNILNYDLSFDGFDTIFRKDRNCFGGGVLVYVSNSLNVIRRADLEQQNIECIWIEIRDPTCNILLCCTYRPPNSDNSFWKYLSWSIDKASDKSNKIIIIGDLNVDFLNIPRSHPVNDILTGQLLENTIYEPTRVTQNTSTLIDPILVTNEVSVFDSGTLVVDPNISDHKCTYISIKTSVSYNKAYERKVWQYKNADFDKLNLLIKNTDWNTVILSAENIDQAVLNFSNTFLTHIRECIPEKVIIIRPKDKPW</sequence>
<evidence type="ECO:0000313" key="3">
    <source>
        <dbReference type="RefSeq" id="XP_022329068.1"/>
    </source>
</evidence>
<dbReference type="Proteomes" id="UP000694844">
    <property type="component" value="Chromosome 4"/>
</dbReference>
<dbReference type="GO" id="GO:0007508">
    <property type="term" value="P:larval heart development"/>
    <property type="evidence" value="ECO:0007669"/>
    <property type="project" value="TreeGrafter"/>
</dbReference>
<dbReference type="RefSeq" id="XP_022329068.1">
    <property type="nucleotide sequence ID" value="XM_022473360.1"/>
</dbReference>
<dbReference type="GO" id="GO:0061343">
    <property type="term" value="P:cell adhesion involved in heart morphogenesis"/>
    <property type="evidence" value="ECO:0007669"/>
    <property type="project" value="TreeGrafter"/>
</dbReference>
<evidence type="ECO:0000313" key="2">
    <source>
        <dbReference type="Proteomes" id="UP000694844"/>
    </source>
</evidence>